<comment type="function">
    <text evidence="9">Catalyzes the phosphorylation of ribose at O-5 in a reaction requiring ATP and magnesium. The resulting D-ribose-5-phosphate can then be used either for sythesis of nucleotides, histidine, and tryptophan, or as a component of the pentose phosphate pathway.</text>
</comment>
<feature type="binding site" evidence="9">
    <location>
        <position position="273"/>
    </location>
    <ligand>
        <name>K(+)</name>
        <dbReference type="ChEBI" id="CHEBI:29103"/>
    </ligand>
</feature>
<dbReference type="InterPro" id="IPR011611">
    <property type="entry name" value="PfkB_dom"/>
</dbReference>
<evidence type="ECO:0000256" key="7">
    <source>
        <dbReference type="ARBA" id="ARBA00022958"/>
    </source>
</evidence>
<feature type="binding site" evidence="9">
    <location>
        <position position="138"/>
    </location>
    <ligand>
        <name>substrate</name>
    </ligand>
</feature>
<feature type="active site" description="Proton acceptor" evidence="9">
    <location>
        <position position="245"/>
    </location>
</feature>
<feature type="binding site" evidence="9">
    <location>
        <begin position="213"/>
        <end position="218"/>
    </location>
    <ligand>
        <name>ATP</name>
        <dbReference type="ChEBI" id="CHEBI:30616"/>
    </ligand>
</feature>
<comment type="pathway">
    <text evidence="9">Carbohydrate metabolism; D-ribose degradation; D-ribose 5-phosphate from beta-D-ribopyranose: step 2/2.</text>
</comment>
<dbReference type="Proteomes" id="UP000184389">
    <property type="component" value="Unassembled WGS sequence"/>
</dbReference>
<evidence type="ECO:0000313" key="13">
    <source>
        <dbReference type="Proteomes" id="UP000184389"/>
    </source>
</evidence>
<dbReference type="GO" id="GO:0019303">
    <property type="term" value="P:D-ribose catabolic process"/>
    <property type="evidence" value="ECO:0007669"/>
    <property type="project" value="UniProtKB-UniRule"/>
</dbReference>
<dbReference type="PANTHER" id="PTHR10584">
    <property type="entry name" value="SUGAR KINASE"/>
    <property type="match status" value="1"/>
</dbReference>
<dbReference type="GO" id="GO:0005524">
    <property type="term" value="F:ATP binding"/>
    <property type="evidence" value="ECO:0007669"/>
    <property type="project" value="UniProtKB-UniRule"/>
</dbReference>
<feature type="binding site" evidence="9">
    <location>
        <position position="282"/>
    </location>
    <ligand>
        <name>K(+)</name>
        <dbReference type="ChEBI" id="CHEBI:29103"/>
    </ligand>
</feature>
<feature type="binding site" evidence="9">
    <location>
        <position position="276"/>
    </location>
    <ligand>
        <name>K(+)</name>
        <dbReference type="ChEBI" id="CHEBI:29103"/>
    </ligand>
</feature>
<dbReference type="InterPro" id="IPR029056">
    <property type="entry name" value="Ribokinase-like"/>
</dbReference>
<dbReference type="EC" id="2.7.1.15" evidence="9 10"/>
<keyword evidence="6 9" id="KW-0460">Magnesium</keyword>
<comment type="catalytic activity">
    <reaction evidence="9">
        <text>D-ribose + ATP = D-ribose 5-phosphate + ADP + H(+)</text>
        <dbReference type="Rhea" id="RHEA:13697"/>
        <dbReference type="ChEBI" id="CHEBI:15378"/>
        <dbReference type="ChEBI" id="CHEBI:30616"/>
        <dbReference type="ChEBI" id="CHEBI:47013"/>
        <dbReference type="ChEBI" id="CHEBI:78346"/>
        <dbReference type="ChEBI" id="CHEBI:456216"/>
        <dbReference type="EC" id="2.7.1.15"/>
    </reaction>
</comment>
<feature type="binding site" evidence="9">
    <location>
        <position position="241"/>
    </location>
    <ligand>
        <name>K(+)</name>
        <dbReference type="ChEBI" id="CHEBI:29103"/>
    </ligand>
</feature>
<evidence type="ECO:0000256" key="8">
    <source>
        <dbReference type="ARBA" id="ARBA00023277"/>
    </source>
</evidence>
<dbReference type="OrthoDB" id="9775849at2"/>
<dbReference type="GO" id="GO:0005829">
    <property type="term" value="C:cytosol"/>
    <property type="evidence" value="ECO:0007669"/>
    <property type="project" value="TreeGrafter"/>
</dbReference>
<dbReference type="InterPro" id="IPR011877">
    <property type="entry name" value="Ribokinase"/>
</dbReference>
<feature type="binding site" evidence="9">
    <location>
        <position position="182"/>
    </location>
    <ligand>
        <name>ATP</name>
        <dbReference type="ChEBI" id="CHEBI:30616"/>
    </ligand>
</feature>
<keyword evidence="4 9" id="KW-0418">Kinase</keyword>
<keyword evidence="5 9" id="KW-0067">ATP-binding</keyword>
<evidence type="ECO:0000256" key="3">
    <source>
        <dbReference type="ARBA" id="ARBA00022741"/>
    </source>
</evidence>
<protein>
    <recommendedName>
        <fullName evidence="9 10">Ribokinase</fullName>
        <shortName evidence="9">RK</shortName>
        <ecNumber evidence="9 10">2.7.1.15</ecNumber>
    </recommendedName>
</protein>
<sequence length="312" mass="34151">MKIVVVGSINVDYNFLVKELPKEGETIMAKDLLLVPGGKGANQAVAARKLGGDVFFIGAVGNDSIGKEMKENLLENEISSDGIVEVEGNTGMASINISDSKENSIIVYPGANQKLSKEHIKKFEEKIKESEVVLIQLEIPMDTVVETIVLAKKYNKRVILNPAPARQIPEEIFKYIHIITPNETELETLTGTKDIEKGSEILLRKGVDKVIITLGSKGCLYVDKNEKRYFESFTVDSSDPTAAGDTFNGAIAVKIDHSLEKMIEFASGAAALATTKIGAQNSIPSQKEVESFLLQQGQQSHCRKNQKRTDRA</sequence>
<evidence type="ECO:0000256" key="10">
    <source>
        <dbReference type="NCBIfam" id="TIGR02152"/>
    </source>
</evidence>
<dbReference type="GO" id="GO:0004747">
    <property type="term" value="F:ribokinase activity"/>
    <property type="evidence" value="ECO:0007669"/>
    <property type="project" value="UniProtKB-UniRule"/>
</dbReference>
<feature type="binding site" evidence="9">
    <location>
        <position position="245"/>
    </location>
    <ligand>
        <name>substrate</name>
    </ligand>
</feature>
<evidence type="ECO:0000256" key="1">
    <source>
        <dbReference type="ARBA" id="ARBA00022679"/>
    </source>
</evidence>
<dbReference type="HAMAP" id="MF_01987">
    <property type="entry name" value="Ribokinase"/>
    <property type="match status" value="1"/>
</dbReference>
<comment type="cofactor">
    <cofactor evidence="9">
        <name>Mg(2+)</name>
        <dbReference type="ChEBI" id="CHEBI:18420"/>
    </cofactor>
    <text evidence="9">Requires a divalent cation, most likely magnesium in vivo, as an electrophilic catalyst to aid phosphoryl group transfer. It is the chelate of the metal and the nucleotide that is the actual substrate.</text>
</comment>
<evidence type="ECO:0000256" key="2">
    <source>
        <dbReference type="ARBA" id="ARBA00022723"/>
    </source>
</evidence>
<evidence type="ECO:0000313" key="12">
    <source>
        <dbReference type="EMBL" id="SHH72772.1"/>
    </source>
</evidence>
<evidence type="ECO:0000256" key="5">
    <source>
        <dbReference type="ARBA" id="ARBA00022840"/>
    </source>
</evidence>
<keyword evidence="1 9" id="KW-0808">Transferase</keyword>
<dbReference type="GO" id="GO:0046872">
    <property type="term" value="F:metal ion binding"/>
    <property type="evidence" value="ECO:0007669"/>
    <property type="project" value="UniProtKB-KW"/>
</dbReference>
<dbReference type="PANTHER" id="PTHR10584:SF166">
    <property type="entry name" value="RIBOKINASE"/>
    <property type="match status" value="1"/>
</dbReference>
<accession>A0A1M5VBX3</accession>
<feature type="binding site" evidence="9">
    <location>
        <begin position="10"/>
        <end position="12"/>
    </location>
    <ligand>
        <name>substrate</name>
    </ligand>
</feature>
<comment type="caution">
    <text evidence="9">Lacks conserved residue(s) required for the propagation of feature annotation.</text>
</comment>
<feature type="binding site" evidence="9">
    <location>
        <position position="278"/>
    </location>
    <ligand>
        <name>K(+)</name>
        <dbReference type="ChEBI" id="CHEBI:29103"/>
    </ligand>
</feature>
<dbReference type="CDD" id="cd01174">
    <property type="entry name" value="ribokinase"/>
    <property type="match status" value="1"/>
</dbReference>
<feature type="domain" description="Carbohydrate kinase PfkB" evidence="11">
    <location>
        <begin position="2"/>
        <end position="285"/>
    </location>
</feature>
<comment type="similarity">
    <text evidence="9">Belongs to the carbohydrate kinase PfkB family. Ribokinase subfamily.</text>
</comment>
<dbReference type="EMBL" id="FQXR01000004">
    <property type="protein sequence ID" value="SHH72772.1"/>
    <property type="molecule type" value="Genomic_DNA"/>
</dbReference>
<evidence type="ECO:0000259" key="11">
    <source>
        <dbReference type="Pfam" id="PF00294"/>
    </source>
</evidence>
<dbReference type="NCBIfam" id="TIGR02152">
    <property type="entry name" value="D_ribokin_bact"/>
    <property type="match status" value="1"/>
</dbReference>
<keyword evidence="7 9" id="KW-0630">Potassium</keyword>
<evidence type="ECO:0000256" key="9">
    <source>
        <dbReference type="HAMAP-Rule" id="MF_01987"/>
    </source>
</evidence>
<reference evidence="12 13" key="1">
    <citation type="submission" date="2016-11" db="EMBL/GenBank/DDBJ databases">
        <authorList>
            <person name="Jaros S."/>
            <person name="Januszkiewicz K."/>
            <person name="Wedrychowicz H."/>
        </authorList>
    </citation>
    <scope>NUCLEOTIDE SEQUENCE [LARGE SCALE GENOMIC DNA]</scope>
    <source>
        <strain evidence="12 13">DSM 13106</strain>
    </source>
</reference>
<keyword evidence="13" id="KW-1185">Reference proteome</keyword>
<name>A0A1M5VBX3_9FIRM</name>
<feature type="binding site" evidence="9">
    <location>
        <position position="239"/>
    </location>
    <ligand>
        <name>K(+)</name>
        <dbReference type="ChEBI" id="CHEBI:29103"/>
    </ligand>
</feature>
<dbReference type="PRINTS" id="PR00990">
    <property type="entry name" value="RIBOKINASE"/>
</dbReference>
<keyword evidence="2 9" id="KW-0479">Metal-binding</keyword>
<dbReference type="AlphaFoldDB" id="A0A1M5VBX3"/>
<evidence type="ECO:0000256" key="6">
    <source>
        <dbReference type="ARBA" id="ARBA00022842"/>
    </source>
</evidence>
<keyword evidence="9" id="KW-0963">Cytoplasm</keyword>
<keyword evidence="8 9" id="KW-0119">Carbohydrate metabolism</keyword>
<dbReference type="STRING" id="1123281.SAMN02745180_00842"/>
<dbReference type="RefSeq" id="WP_084604142.1">
    <property type="nucleotide sequence ID" value="NZ_FQXR01000004.1"/>
</dbReference>
<gene>
    <name evidence="9" type="primary">rbsK</name>
    <name evidence="12" type="ORF">SAMN02745180_00842</name>
</gene>
<dbReference type="Gene3D" id="3.40.1190.20">
    <property type="match status" value="1"/>
</dbReference>
<comment type="subunit">
    <text evidence="9">Homodimer.</text>
</comment>
<keyword evidence="3 9" id="KW-0547">Nucleotide-binding</keyword>
<dbReference type="Pfam" id="PF00294">
    <property type="entry name" value="PfkB"/>
    <property type="match status" value="1"/>
</dbReference>
<proteinExistence type="inferred from homology"/>
<dbReference type="InterPro" id="IPR002139">
    <property type="entry name" value="Ribo/fructo_kinase"/>
</dbReference>
<comment type="activity regulation">
    <text evidence="9">Activated by a monovalent cation that binds near, but not in, the active site. The most likely occupant of the site in vivo is potassium. Ion binding induces a conformational change that may alter substrate affinity.</text>
</comment>
<evidence type="ECO:0000256" key="4">
    <source>
        <dbReference type="ARBA" id="ARBA00022777"/>
    </source>
</evidence>
<feature type="binding site" evidence="9">
    <location>
        <begin position="244"/>
        <end position="245"/>
    </location>
    <ligand>
        <name>ATP</name>
        <dbReference type="ChEBI" id="CHEBI:30616"/>
    </ligand>
</feature>
<dbReference type="UniPathway" id="UPA00916">
    <property type="reaction ID" value="UER00889"/>
</dbReference>
<organism evidence="12 13">
    <name type="scientific">Sporanaerobacter acetigenes DSM 13106</name>
    <dbReference type="NCBI Taxonomy" id="1123281"/>
    <lineage>
        <taxon>Bacteria</taxon>
        <taxon>Bacillati</taxon>
        <taxon>Bacillota</taxon>
        <taxon>Tissierellia</taxon>
        <taxon>Tissierellales</taxon>
        <taxon>Sporanaerobacteraceae</taxon>
        <taxon>Sporanaerobacter</taxon>
    </lineage>
</organism>
<dbReference type="SUPFAM" id="SSF53613">
    <property type="entry name" value="Ribokinase-like"/>
    <property type="match status" value="1"/>
</dbReference>
<comment type="subcellular location">
    <subcellularLocation>
        <location evidence="9">Cytoplasm</location>
    </subcellularLocation>
</comment>
<feature type="binding site" evidence="9">
    <location>
        <begin position="38"/>
        <end position="42"/>
    </location>
    <ligand>
        <name>substrate</name>
    </ligand>
</feature>